<dbReference type="EMBL" id="JALLPB020000517">
    <property type="protein sequence ID" value="KAL3808364.1"/>
    <property type="molecule type" value="Genomic_DNA"/>
</dbReference>
<keyword evidence="3" id="KW-1185">Reference proteome</keyword>
<evidence type="ECO:0000256" key="1">
    <source>
        <dbReference type="SAM" id="MobiDB-lite"/>
    </source>
</evidence>
<sequence>MRVYFDYDKDYPDDARICDEVKELQCFTDFTNLDGYATGTAGSNGGGGNGVANFNTPDTTPPKQTTKGKSDMHTPEIM</sequence>
<accession>A0ABD3R6X2</accession>
<dbReference type="Proteomes" id="UP001530377">
    <property type="component" value="Unassembled WGS sequence"/>
</dbReference>
<protein>
    <submittedName>
        <fullName evidence="2">Uncharacterized protein</fullName>
    </submittedName>
</protein>
<reference evidence="2 3" key="1">
    <citation type="submission" date="2024-10" db="EMBL/GenBank/DDBJ databases">
        <title>Updated reference genomes for cyclostephanoid diatoms.</title>
        <authorList>
            <person name="Roberts W.R."/>
            <person name="Alverson A.J."/>
        </authorList>
    </citation>
    <scope>NUCLEOTIDE SEQUENCE [LARGE SCALE GENOMIC DNA]</scope>
    <source>
        <strain evidence="2 3">AJA228-03</strain>
    </source>
</reference>
<feature type="compositionally biased region" description="Low complexity" evidence="1">
    <location>
        <begin position="51"/>
        <end position="67"/>
    </location>
</feature>
<name>A0ABD3R6X2_9STRA</name>
<proteinExistence type="predicted"/>
<dbReference type="AlphaFoldDB" id="A0ABD3R6X2"/>
<organism evidence="2 3">
    <name type="scientific">Cyclostephanos tholiformis</name>
    <dbReference type="NCBI Taxonomy" id="382380"/>
    <lineage>
        <taxon>Eukaryota</taxon>
        <taxon>Sar</taxon>
        <taxon>Stramenopiles</taxon>
        <taxon>Ochrophyta</taxon>
        <taxon>Bacillariophyta</taxon>
        <taxon>Coscinodiscophyceae</taxon>
        <taxon>Thalassiosirophycidae</taxon>
        <taxon>Stephanodiscales</taxon>
        <taxon>Stephanodiscaceae</taxon>
        <taxon>Cyclostephanos</taxon>
    </lineage>
</organism>
<evidence type="ECO:0000313" key="2">
    <source>
        <dbReference type="EMBL" id="KAL3808364.1"/>
    </source>
</evidence>
<evidence type="ECO:0000313" key="3">
    <source>
        <dbReference type="Proteomes" id="UP001530377"/>
    </source>
</evidence>
<gene>
    <name evidence="2" type="ORF">ACHAXA_006589</name>
</gene>
<feature type="non-terminal residue" evidence="2">
    <location>
        <position position="78"/>
    </location>
</feature>
<feature type="compositionally biased region" description="Basic and acidic residues" evidence="1">
    <location>
        <begin position="68"/>
        <end position="78"/>
    </location>
</feature>
<comment type="caution">
    <text evidence="2">The sequence shown here is derived from an EMBL/GenBank/DDBJ whole genome shotgun (WGS) entry which is preliminary data.</text>
</comment>
<feature type="region of interest" description="Disordered" evidence="1">
    <location>
        <begin position="43"/>
        <end position="78"/>
    </location>
</feature>